<keyword evidence="2" id="KW-1185">Reference proteome</keyword>
<reference evidence="2" key="1">
    <citation type="submission" date="2016-03" db="EMBL/GenBank/DDBJ databases">
        <authorList>
            <person name="Guldener U."/>
        </authorList>
    </citation>
    <scope>NUCLEOTIDE SEQUENCE [LARGE SCALE GENOMIC DNA]</scope>
    <source>
        <strain evidence="2">04CH-RAC-A.6.1</strain>
    </source>
</reference>
<gene>
    <name evidence="1" type="ORF">RAG0_15517</name>
</gene>
<dbReference type="AlphaFoldDB" id="A0A1E1LNF3"/>
<dbReference type="Proteomes" id="UP000178912">
    <property type="component" value="Unassembled WGS sequence"/>
</dbReference>
<name>A0A1E1LNF3_9HELO</name>
<evidence type="ECO:0000313" key="1">
    <source>
        <dbReference type="EMBL" id="CZT11349.1"/>
    </source>
</evidence>
<organism evidence="1 2">
    <name type="scientific">Rhynchosporium agropyri</name>
    <dbReference type="NCBI Taxonomy" id="914238"/>
    <lineage>
        <taxon>Eukaryota</taxon>
        <taxon>Fungi</taxon>
        <taxon>Dikarya</taxon>
        <taxon>Ascomycota</taxon>
        <taxon>Pezizomycotina</taxon>
        <taxon>Leotiomycetes</taxon>
        <taxon>Helotiales</taxon>
        <taxon>Ploettnerulaceae</taxon>
        <taxon>Rhynchosporium</taxon>
    </lineage>
</organism>
<protein>
    <submittedName>
        <fullName evidence="1">Uncharacterized protein</fullName>
    </submittedName>
</protein>
<evidence type="ECO:0000313" key="2">
    <source>
        <dbReference type="Proteomes" id="UP000178912"/>
    </source>
</evidence>
<sequence length="61" mass="6860">MSNRFDSKLCCAGLVLIFISFSVTVQHTRVKEVYLLPSRLQTHPGHARARSNTHSCTDTEV</sequence>
<accession>A0A1E1LNF3</accession>
<dbReference type="EMBL" id="FJUX01000140">
    <property type="protein sequence ID" value="CZT11349.1"/>
    <property type="molecule type" value="Genomic_DNA"/>
</dbReference>
<proteinExistence type="predicted"/>